<comment type="subunit">
    <text evidence="6">Monomer.</text>
</comment>
<dbReference type="KEGG" id="aplc:110974856"/>
<dbReference type="Pfam" id="PF00067">
    <property type="entry name" value="p450"/>
    <property type="match status" value="2"/>
</dbReference>
<keyword evidence="20" id="KW-0443">Lipid metabolism</keyword>
<evidence type="ECO:0000313" key="36">
    <source>
        <dbReference type="Proteomes" id="UP000694845"/>
    </source>
</evidence>
<dbReference type="RefSeq" id="XP_022082457.1">
    <property type="nucleotide sequence ID" value="XM_022226765.1"/>
</dbReference>
<comment type="similarity">
    <text evidence="5">Belongs to the cytochrome P450 family.</text>
</comment>
<evidence type="ECO:0000256" key="19">
    <source>
        <dbReference type="ARBA" id="ARBA00023033"/>
    </source>
</evidence>
<evidence type="ECO:0000256" key="20">
    <source>
        <dbReference type="ARBA" id="ARBA00023098"/>
    </source>
</evidence>
<evidence type="ECO:0000256" key="11">
    <source>
        <dbReference type="ARBA" id="ARBA00022617"/>
    </source>
</evidence>
<evidence type="ECO:0000256" key="9">
    <source>
        <dbReference type="ARBA" id="ARBA00022516"/>
    </source>
</evidence>
<evidence type="ECO:0000256" key="22">
    <source>
        <dbReference type="ARBA" id="ARBA00023160"/>
    </source>
</evidence>
<keyword evidence="21 35" id="KW-0472">Membrane</keyword>
<evidence type="ECO:0000313" key="37">
    <source>
        <dbReference type="RefSeq" id="XP_022082457.1"/>
    </source>
</evidence>
<evidence type="ECO:0000256" key="23">
    <source>
        <dbReference type="ARBA" id="ARBA00023235"/>
    </source>
</evidence>
<comment type="catalytic activity">
    <reaction evidence="2">
        <text>a hydroperoxyeicosatetraenoate = an oxoeicosatetraenoate + H2O</text>
        <dbReference type="Rhea" id="RHEA:55556"/>
        <dbReference type="ChEBI" id="CHEBI:15377"/>
        <dbReference type="ChEBI" id="CHEBI:59720"/>
        <dbReference type="ChEBI" id="CHEBI:131859"/>
        <dbReference type="EC" id="4.2.1.152"/>
    </reaction>
    <physiologicalReaction direction="left-to-right" evidence="2">
        <dbReference type="Rhea" id="RHEA:55557"/>
    </physiologicalReaction>
</comment>
<evidence type="ECO:0000256" key="6">
    <source>
        <dbReference type="ARBA" id="ARBA00011245"/>
    </source>
</evidence>
<feature type="transmembrane region" description="Helical" evidence="35">
    <location>
        <begin position="6"/>
        <end position="25"/>
    </location>
</feature>
<keyword evidence="8" id="KW-0644">Prostaglandin metabolism</keyword>
<dbReference type="GO" id="GO:0106256">
    <property type="term" value="F:hydroperoxy icosatetraenoate dehydratase activity"/>
    <property type="evidence" value="ECO:0007669"/>
    <property type="project" value="UniProtKB-EC"/>
</dbReference>
<keyword evidence="15" id="KW-0276">Fatty acid metabolism</keyword>
<evidence type="ECO:0000256" key="12">
    <source>
        <dbReference type="ARBA" id="ARBA00022692"/>
    </source>
</evidence>
<dbReference type="InterPro" id="IPR036396">
    <property type="entry name" value="Cyt_P450_sf"/>
</dbReference>
<dbReference type="FunFam" id="1.10.630.10:FF:000003">
    <property type="entry name" value="cytochrome P450 3A12-like isoform X2"/>
    <property type="match status" value="2"/>
</dbReference>
<feature type="transmembrane region" description="Helical" evidence="35">
    <location>
        <begin position="494"/>
        <end position="516"/>
    </location>
</feature>
<dbReference type="PRINTS" id="PR00463">
    <property type="entry name" value="EP450I"/>
</dbReference>
<sequence>MELFGFDVSVTWVLVVGVVLMLAWYDRWCHQYFQRRGIPVPDYIPFFGNILQWRHGFQTVFTDYAKKYGKVVGTYDFRTPVLIITDPDLLKNILVKNFSSFCNRRKIPLSQRPLNRGLTRLDDEEWKEIRNVITPSFSASKMKRMSAMINECCDTMVTNFSRSRAGGKAVDCREVFGAFTMDVVASCGFGVKVDSQQNKDDPFVKYAKKAFAFTRMNPFVLLLCAFPFLKHVFAFLKINPVPPDAIKFFMDVTETACKMRSAEGSQASKRVDLLQLMLNAHNDDEFEQNGTSLPEDNLNRSVAPRKPLSTEDVMAQSLIFFLAGYETTNTLLSFTAYLLATNQEAQEKLHAEIDNLAPTRDNLGYDVIAKMEYLDMVINESLRMYPPAVVFDRVCNDTVTVDGLTIEKGVHLIVSTWTLHYDEQYWENPSNFDPERFSPENKATIKPCTFLPFGFGPRNCIGMRFALMEAKMALVRVMQQYRFDVSSETENMEVFGFGVSMTLVLVVGTVLIFAWYDWWCHHYFQRRGIPVADYVPVYGSSYYLRDGVWKAFDEYRKKHGKVVGMYGFRQPVLVVSDPEILKHILVKSFSNFYNRWKRPMVRYDRSPVGRGMFFLEDGDWKNIRNTLTPSLTGAKMKQMSPVINECCDTLITSISEARTGGKAVDCKALFGAFTMDVIARCAFGLNVDSQKDKDDPFVQNARIFLDPRRLRGPHIILSAIFPVLARLFGFLGVDMAFDKKAAKFFQDVTEATCKLREEEGATASKERIDLFQLMLNAHNDPGTDPEDTPTAESGPEGGVAQRKPLSTEDIMAQGVQFFLAGYETTNSLLTFTAYLLATNQDVQEKLHAEIDNLAPTRDNLGYDVIAKMEYLDMVISESLRMYPPVIFLDRLCNDTVNCDGFVIEKGVAVFVPVWSLHRDEEYWKNPTKFDPERFSLENKASIKPFTYMPFGLGPRICFGMRFALMEGKMALVRIMQQYRFDVSSETEIPIPLGKGLLLAPAKLMLNVVPRN</sequence>
<evidence type="ECO:0000256" key="26">
    <source>
        <dbReference type="ARBA" id="ARBA00036380"/>
    </source>
</evidence>
<dbReference type="SUPFAM" id="SSF48264">
    <property type="entry name" value="Cytochrome P450"/>
    <property type="match status" value="2"/>
</dbReference>
<evidence type="ECO:0000256" key="29">
    <source>
        <dbReference type="ARBA" id="ARBA00038872"/>
    </source>
</evidence>
<gene>
    <name evidence="37" type="primary">LOC110974856</name>
</gene>
<accession>A0A8B7XQL1</accession>
<dbReference type="GeneID" id="110974856"/>
<dbReference type="PROSITE" id="PS00086">
    <property type="entry name" value="CYTOCHROME_P450"/>
    <property type="match status" value="2"/>
</dbReference>
<keyword evidence="14" id="KW-0256">Endoplasmic reticulum</keyword>
<dbReference type="GO" id="GO:0004796">
    <property type="term" value="F:thromboxane-A synthase activity"/>
    <property type="evidence" value="ECO:0007669"/>
    <property type="project" value="UniProtKB-EC"/>
</dbReference>
<evidence type="ECO:0000256" key="25">
    <source>
        <dbReference type="ARBA" id="ARBA00033404"/>
    </source>
</evidence>
<evidence type="ECO:0000256" key="32">
    <source>
        <dbReference type="ARBA" id="ARBA00054825"/>
    </source>
</evidence>
<evidence type="ECO:0000256" key="8">
    <source>
        <dbReference type="ARBA" id="ARBA00022501"/>
    </source>
</evidence>
<keyword evidence="13 33" id="KW-0479">Metal-binding</keyword>
<comment type="catalytic activity">
    <reaction evidence="28">
        <text>prostaglandin H2 = thromboxane A2</text>
        <dbReference type="Rhea" id="RHEA:17137"/>
        <dbReference type="ChEBI" id="CHEBI:57405"/>
        <dbReference type="ChEBI" id="CHEBI:57445"/>
        <dbReference type="EC" id="5.3.99.5"/>
    </reaction>
    <physiologicalReaction direction="left-to-right" evidence="28">
        <dbReference type="Rhea" id="RHEA:17138"/>
    </physiologicalReaction>
</comment>
<dbReference type="EC" id="5.3.99.5" evidence="29"/>
<evidence type="ECO:0000256" key="31">
    <source>
        <dbReference type="ARBA" id="ARBA00042726"/>
    </source>
</evidence>
<evidence type="ECO:0000256" key="7">
    <source>
        <dbReference type="ARBA" id="ARBA00013084"/>
    </source>
</evidence>
<dbReference type="GO" id="GO:0008395">
    <property type="term" value="F:steroid hydroxylase activity"/>
    <property type="evidence" value="ECO:0007669"/>
    <property type="project" value="TreeGrafter"/>
</dbReference>
<evidence type="ECO:0000256" key="34">
    <source>
        <dbReference type="SAM" id="MobiDB-lite"/>
    </source>
</evidence>
<evidence type="ECO:0000256" key="15">
    <source>
        <dbReference type="ARBA" id="ARBA00022832"/>
    </source>
</evidence>
<comment type="catalytic activity">
    <reaction evidence="26">
        <text>(15S)-hydroperoxy-(5Z,8Z,11Z,13E)-eicosatetraenoate + AH2 = (15S)-hydroxy-(5Z,8Z,11Z,13E)-eicosatetraenoate + A + H2O</text>
        <dbReference type="Rhea" id="RHEA:48856"/>
        <dbReference type="ChEBI" id="CHEBI:13193"/>
        <dbReference type="ChEBI" id="CHEBI:15377"/>
        <dbReference type="ChEBI" id="CHEBI:17499"/>
        <dbReference type="ChEBI" id="CHEBI:57409"/>
        <dbReference type="ChEBI" id="CHEBI:57446"/>
    </reaction>
    <physiologicalReaction direction="left-to-right" evidence="26">
        <dbReference type="Rhea" id="RHEA:48857"/>
    </physiologicalReaction>
</comment>
<keyword evidence="19" id="KW-0503">Monooxygenase</keyword>
<keyword evidence="23" id="KW-0413">Isomerase</keyword>
<evidence type="ECO:0000256" key="16">
    <source>
        <dbReference type="ARBA" id="ARBA00022989"/>
    </source>
</evidence>
<proteinExistence type="inferred from homology"/>
<evidence type="ECO:0000256" key="35">
    <source>
        <dbReference type="SAM" id="Phobius"/>
    </source>
</evidence>
<dbReference type="OrthoDB" id="1470350at2759"/>
<dbReference type="GO" id="GO:0020037">
    <property type="term" value="F:heme binding"/>
    <property type="evidence" value="ECO:0007669"/>
    <property type="project" value="InterPro"/>
</dbReference>
<comment type="subcellular location">
    <subcellularLocation>
        <location evidence="4">Endoplasmic reticulum membrane</location>
        <topology evidence="4">Multi-pass membrane protein</topology>
    </subcellularLocation>
</comment>
<dbReference type="GO" id="GO:0005506">
    <property type="term" value="F:iron ion binding"/>
    <property type="evidence" value="ECO:0007669"/>
    <property type="project" value="InterPro"/>
</dbReference>
<keyword evidence="10" id="KW-0643">Prostaglandin biosynthesis</keyword>
<evidence type="ECO:0000256" key="4">
    <source>
        <dbReference type="ARBA" id="ARBA00004477"/>
    </source>
</evidence>
<evidence type="ECO:0000256" key="3">
    <source>
        <dbReference type="ARBA" id="ARBA00001971"/>
    </source>
</evidence>
<evidence type="ECO:0000256" key="33">
    <source>
        <dbReference type="PIRSR" id="PIRSR602401-1"/>
    </source>
</evidence>
<evidence type="ECO:0000256" key="18">
    <source>
        <dbReference type="ARBA" id="ARBA00023004"/>
    </source>
</evidence>
<dbReference type="InterPro" id="IPR050705">
    <property type="entry name" value="Cytochrome_P450_3A"/>
</dbReference>
<dbReference type="InterPro" id="IPR002401">
    <property type="entry name" value="Cyt_P450_E_grp-I"/>
</dbReference>
<comment type="catalytic activity">
    <reaction evidence="1">
        <text>(15S)-hydroperoxy-(5Z,8Z,11Z,13E)-eicosatetraenoate = 15-oxo-(5Z,8Z,11Z,13E)-eicosatetraenoate + H2O</text>
        <dbReference type="Rhea" id="RHEA:48636"/>
        <dbReference type="ChEBI" id="CHEBI:15377"/>
        <dbReference type="ChEBI" id="CHEBI:57410"/>
        <dbReference type="ChEBI" id="CHEBI:57446"/>
    </reaction>
    <physiologicalReaction direction="left-to-right" evidence="1">
        <dbReference type="Rhea" id="RHEA:48637"/>
    </physiologicalReaction>
</comment>
<dbReference type="EC" id="4.2.1.152" evidence="7"/>
<keyword evidence="12 35" id="KW-0812">Transmembrane</keyword>
<dbReference type="PRINTS" id="PR00385">
    <property type="entry name" value="P450"/>
</dbReference>
<keyword evidence="22" id="KW-0275">Fatty acid biosynthesis</keyword>
<organism evidence="36 37">
    <name type="scientific">Acanthaster planci</name>
    <name type="common">Crown-of-thorns starfish</name>
    <dbReference type="NCBI Taxonomy" id="133434"/>
    <lineage>
        <taxon>Eukaryota</taxon>
        <taxon>Metazoa</taxon>
        <taxon>Echinodermata</taxon>
        <taxon>Eleutherozoa</taxon>
        <taxon>Asterozoa</taxon>
        <taxon>Asteroidea</taxon>
        <taxon>Valvatacea</taxon>
        <taxon>Valvatida</taxon>
        <taxon>Acanthasteridae</taxon>
        <taxon>Acanthaster</taxon>
    </lineage>
</organism>
<keyword evidence="17" id="KW-0560">Oxidoreductase</keyword>
<dbReference type="GO" id="GO:0005789">
    <property type="term" value="C:endoplasmic reticulum membrane"/>
    <property type="evidence" value="ECO:0007669"/>
    <property type="project" value="UniProtKB-SubCell"/>
</dbReference>
<dbReference type="OMA" id="FLLYKWG"/>
<dbReference type="InterPro" id="IPR001128">
    <property type="entry name" value="Cyt_P450"/>
</dbReference>
<dbReference type="Proteomes" id="UP000694845">
    <property type="component" value="Unplaced"/>
</dbReference>
<comment type="function">
    <text evidence="32">Catalyzes the conversion of prostaglandin H2 (PGH2) to thromboxane A2 (TXA2), a potent inducer of blood vessel constriction and platelet aggregation. Also cleaves PGH2 to 12-hydroxy-heptadecatrienoicacid (12-HHT) and malondialdehyde, which is known to act as a mediator of DNA damage. 12-HHT and malondialdehyde are formed stoichiometrically in the same amounts as TXA2. Additionally, displays dehydratase activity, toward (15S)-hydroperoxy-(5Z,8Z,11Z,13E)-eicosatetraenoate (15(S)-HPETE) producing 15-KETE and 15-HETE.</text>
</comment>
<keyword evidence="11 33" id="KW-0349">Heme</keyword>
<keyword evidence="36" id="KW-1185">Reference proteome</keyword>
<feature type="binding site" description="axial binding residue" evidence="33">
    <location>
        <position position="460"/>
    </location>
    <ligand>
        <name>heme</name>
        <dbReference type="ChEBI" id="CHEBI:30413"/>
    </ligand>
    <ligandPart>
        <name>Fe</name>
        <dbReference type="ChEBI" id="CHEBI:18248"/>
    </ligandPart>
</feature>
<keyword evidence="16 35" id="KW-1133">Transmembrane helix</keyword>
<feature type="region of interest" description="Disordered" evidence="34">
    <location>
        <begin position="778"/>
        <end position="805"/>
    </location>
</feature>
<dbReference type="GO" id="GO:0001516">
    <property type="term" value="P:prostaglandin biosynthetic process"/>
    <property type="evidence" value="ECO:0007669"/>
    <property type="project" value="UniProtKB-KW"/>
</dbReference>
<protein>
    <recommendedName>
        <fullName evidence="30">Thromboxane-A synthase</fullName>
        <ecNumber evidence="7">4.2.1.152</ecNumber>
        <ecNumber evidence="29">5.3.99.5</ecNumber>
    </recommendedName>
    <alternativeName>
        <fullName evidence="31">Cytochrome P450 5A1</fullName>
    </alternativeName>
    <alternativeName>
        <fullName evidence="25">Hydroperoxy icosatetraenoate dehydratase</fullName>
    </alternativeName>
</protein>
<dbReference type="PANTHER" id="PTHR24302">
    <property type="entry name" value="CYTOCHROME P450 FAMILY 3"/>
    <property type="match status" value="1"/>
</dbReference>
<evidence type="ECO:0000256" key="17">
    <source>
        <dbReference type="ARBA" id="ARBA00023002"/>
    </source>
</evidence>
<evidence type="ECO:0000256" key="2">
    <source>
        <dbReference type="ARBA" id="ARBA00001719"/>
    </source>
</evidence>
<evidence type="ECO:0000256" key="24">
    <source>
        <dbReference type="ARBA" id="ARBA00023239"/>
    </source>
</evidence>
<evidence type="ECO:0000256" key="1">
    <source>
        <dbReference type="ARBA" id="ARBA00001143"/>
    </source>
</evidence>
<evidence type="ECO:0000256" key="28">
    <source>
        <dbReference type="ARBA" id="ARBA00036475"/>
    </source>
</evidence>
<dbReference type="AlphaFoldDB" id="A0A8B7XQL1"/>
<dbReference type="Gene3D" id="1.10.630.10">
    <property type="entry name" value="Cytochrome P450"/>
    <property type="match status" value="2"/>
</dbReference>
<evidence type="ECO:0000256" key="14">
    <source>
        <dbReference type="ARBA" id="ARBA00022824"/>
    </source>
</evidence>
<evidence type="ECO:0000256" key="13">
    <source>
        <dbReference type="ARBA" id="ARBA00022723"/>
    </source>
</evidence>
<dbReference type="GO" id="GO:0016705">
    <property type="term" value="F:oxidoreductase activity, acting on paired donors, with incorporation or reduction of molecular oxygen"/>
    <property type="evidence" value="ECO:0007669"/>
    <property type="project" value="InterPro"/>
</dbReference>
<keyword evidence="24" id="KW-0456">Lyase</keyword>
<dbReference type="PANTHER" id="PTHR24302:SF47">
    <property type="entry name" value="CYTOCHROME P450"/>
    <property type="match status" value="1"/>
</dbReference>
<evidence type="ECO:0000256" key="30">
    <source>
        <dbReference type="ARBA" id="ARBA00040834"/>
    </source>
</evidence>
<evidence type="ECO:0000256" key="27">
    <source>
        <dbReference type="ARBA" id="ARBA00036424"/>
    </source>
</evidence>
<evidence type="ECO:0000256" key="5">
    <source>
        <dbReference type="ARBA" id="ARBA00010617"/>
    </source>
</evidence>
<evidence type="ECO:0000256" key="21">
    <source>
        <dbReference type="ARBA" id="ARBA00023136"/>
    </source>
</evidence>
<keyword evidence="9" id="KW-0444">Lipid biosynthesis</keyword>
<reference evidence="37" key="1">
    <citation type="submission" date="2025-08" db="UniProtKB">
        <authorList>
            <consortium name="RefSeq"/>
        </authorList>
    </citation>
    <scope>IDENTIFICATION</scope>
</reference>
<dbReference type="CDD" id="cd11055">
    <property type="entry name" value="CYP3A-like"/>
    <property type="match status" value="2"/>
</dbReference>
<name>A0A8B7XQL1_ACAPL</name>
<keyword evidence="18 33" id="KW-0408">Iron</keyword>
<evidence type="ECO:0000256" key="10">
    <source>
        <dbReference type="ARBA" id="ARBA00022585"/>
    </source>
</evidence>
<feature type="transmembrane region" description="Helical" evidence="35">
    <location>
        <begin position="218"/>
        <end position="236"/>
    </location>
</feature>
<dbReference type="InterPro" id="IPR017972">
    <property type="entry name" value="Cyt_P450_CS"/>
</dbReference>
<comment type="cofactor">
    <cofactor evidence="3 33">
        <name>heme</name>
        <dbReference type="ChEBI" id="CHEBI:30413"/>
    </cofactor>
</comment>
<comment type="catalytic activity">
    <reaction evidence="27">
        <text>prostaglandin H2 = (12S)-hydroxy-(5Z,8E,10E)-heptadecatrienoate + malonaldehyde</text>
        <dbReference type="Rhea" id="RHEA:48644"/>
        <dbReference type="ChEBI" id="CHEBI:57405"/>
        <dbReference type="ChEBI" id="CHEBI:90694"/>
        <dbReference type="ChEBI" id="CHEBI:566274"/>
    </reaction>
</comment>